<dbReference type="SMART" id="SM00631">
    <property type="entry name" value="Zn_pept"/>
    <property type="match status" value="1"/>
</dbReference>
<dbReference type="GO" id="GO:0004181">
    <property type="term" value="F:metallocarboxypeptidase activity"/>
    <property type="evidence" value="ECO:0007669"/>
    <property type="project" value="InterPro"/>
</dbReference>
<evidence type="ECO:0000259" key="14">
    <source>
        <dbReference type="PROSITE" id="PS52035"/>
    </source>
</evidence>
<dbReference type="EMBL" id="LNIX01000001">
    <property type="protein sequence ID" value="OXA64034.1"/>
    <property type="molecule type" value="Genomic_DNA"/>
</dbReference>
<evidence type="ECO:0000256" key="13">
    <source>
        <dbReference type="PROSITE-ProRule" id="PRU01379"/>
    </source>
</evidence>
<feature type="active site" description="Proton donor/acceptor" evidence="13">
    <location>
        <position position="418"/>
    </location>
</feature>
<gene>
    <name evidence="15" type="ORF">Fcan01_01523</name>
</gene>
<dbReference type="OMA" id="HSYGQKW"/>
<dbReference type="CDD" id="cd03860">
    <property type="entry name" value="M14_CP_A-B_like"/>
    <property type="match status" value="1"/>
</dbReference>
<evidence type="ECO:0000256" key="9">
    <source>
        <dbReference type="ARBA" id="ARBA00022833"/>
    </source>
</evidence>
<evidence type="ECO:0000256" key="10">
    <source>
        <dbReference type="ARBA" id="ARBA00023049"/>
    </source>
</evidence>
<evidence type="ECO:0000256" key="1">
    <source>
        <dbReference type="ARBA" id="ARBA00001947"/>
    </source>
</evidence>
<comment type="subcellular location">
    <subcellularLocation>
        <location evidence="2">Secreted</location>
    </subcellularLocation>
</comment>
<evidence type="ECO:0000256" key="8">
    <source>
        <dbReference type="ARBA" id="ARBA00022801"/>
    </source>
</evidence>
<dbReference type="PANTHER" id="PTHR11705">
    <property type="entry name" value="PROTEASE FAMILY M14 CARBOXYPEPTIDASE A,B"/>
    <property type="match status" value="1"/>
</dbReference>
<evidence type="ECO:0000313" key="16">
    <source>
        <dbReference type="Proteomes" id="UP000198287"/>
    </source>
</evidence>
<keyword evidence="8" id="KW-0378">Hydrolase</keyword>
<name>A0A226F3N9_FOLCA</name>
<sequence>MHISTFATKLINRESLTGRNGLALFINSSRVYRIVTNSSAVLSSLAELYDSGILDIWGMPSRTGTDILISSQEEESILMSILSSTDRGKSDLMINSSSPNSGDNFLLKVIIPNVKKLLDQQDQHQYNHPPSRVKSSGGFLTWNEYHPLETITEWMENLAKFYPETTTLIKIGESWEGLPMHLMKISAPPSEKEHNSTQKSFQKRGVFIDATIHAREWVTTSVATWVIKELVTDSPSGQGLLDRYDFYIAPILNPDGYRHSWKLNRLWRKSRRSISNWLIACRGVDLNRNFGHEWGGQGASRSSCSSSYRGNAAFSEPETRAVKEWVEKMKGEVDWAAYFTLHSYGQKWMTPWGYTNTVLPRDYREMIRVARIGTRALRAVHGTEYEVGSSSDMLYLAAGGSDDWWTGVVGVTYSYTLELRDTGLWGFLLPSSQIQDTVEETWAGIAASLKAIPTRLV</sequence>
<keyword evidence="6" id="KW-0645">Protease</keyword>
<dbReference type="PROSITE" id="PS52035">
    <property type="entry name" value="PEPTIDASE_M14"/>
    <property type="match status" value="1"/>
</dbReference>
<keyword evidence="16" id="KW-1185">Reference proteome</keyword>
<dbReference type="Proteomes" id="UP000198287">
    <property type="component" value="Unassembled WGS sequence"/>
</dbReference>
<keyword evidence="4" id="KW-0964">Secreted</keyword>
<keyword evidence="5 15" id="KW-0121">Carboxypeptidase</keyword>
<protein>
    <submittedName>
        <fullName evidence="15">Carboxypeptidase B</fullName>
    </submittedName>
</protein>
<dbReference type="Gene3D" id="3.40.630.10">
    <property type="entry name" value="Zn peptidases"/>
    <property type="match status" value="1"/>
</dbReference>
<evidence type="ECO:0000256" key="5">
    <source>
        <dbReference type="ARBA" id="ARBA00022645"/>
    </source>
</evidence>
<organism evidence="15 16">
    <name type="scientific">Folsomia candida</name>
    <name type="common">Springtail</name>
    <dbReference type="NCBI Taxonomy" id="158441"/>
    <lineage>
        <taxon>Eukaryota</taxon>
        <taxon>Metazoa</taxon>
        <taxon>Ecdysozoa</taxon>
        <taxon>Arthropoda</taxon>
        <taxon>Hexapoda</taxon>
        <taxon>Collembola</taxon>
        <taxon>Entomobryomorpha</taxon>
        <taxon>Isotomoidea</taxon>
        <taxon>Isotomidae</taxon>
        <taxon>Proisotominae</taxon>
        <taxon>Folsomia</taxon>
    </lineage>
</organism>
<dbReference type="InterPro" id="IPR000834">
    <property type="entry name" value="Peptidase_M14"/>
</dbReference>
<evidence type="ECO:0000256" key="11">
    <source>
        <dbReference type="ARBA" id="ARBA00023157"/>
    </source>
</evidence>
<dbReference type="AlphaFoldDB" id="A0A226F3N9"/>
<keyword evidence="11" id="KW-1015">Disulfide bond</keyword>
<evidence type="ECO:0000256" key="3">
    <source>
        <dbReference type="ARBA" id="ARBA00005988"/>
    </source>
</evidence>
<evidence type="ECO:0000256" key="12">
    <source>
        <dbReference type="ARBA" id="ARBA00057299"/>
    </source>
</evidence>
<comment type="similarity">
    <text evidence="3 13">Belongs to the peptidase M14 family.</text>
</comment>
<keyword evidence="10" id="KW-0482">Metalloprotease</keyword>
<dbReference type="GO" id="GO:0006508">
    <property type="term" value="P:proteolysis"/>
    <property type="evidence" value="ECO:0007669"/>
    <property type="project" value="UniProtKB-KW"/>
</dbReference>
<dbReference type="PRINTS" id="PR00765">
    <property type="entry name" value="CRBOXYPTASEA"/>
</dbReference>
<comment type="caution">
    <text evidence="15">The sequence shown here is derived from an EMBL/GenBank/DDBJ whole genome shotgun (WGS) entry which is preliminary data.</text>
</comment>
<evidence type="ECO:0000256" key="2">
    <source>
        <dbReference type="ARBA" id="ARBA00004613"/>
    </source>
</evidence>
<feature type="domain" description="Peptidase M14" evidence="14">
    <location>
        <begin position="144"/>
        <end position="452"/>
    </location>
</feature>
<dbReference type="GO" id="GO:0008270">
    <property type="term" value="F:zinc ion binding"/>
    <property type="evidence" value="ECO:0007669"/>
    <property type="project" value="InterPro"/>
</dbReference>
<dbReference type="PANTHER" id="PTHR11705:SF91">
    <property type="entry name" value="FI01817P-RELATED"/>
    <property type="match status" value="1"/>
</dbReference>
<comment type="cofactor">
    <cofactor evidence="1">
        <name>Zn(2+)</name>
        <dbReference type="ChEBI" id="CHEBI:29105"/>
    </cofactor>
</comment>
<evidence type="ECO:0000256" key="7">
    <source>
        <dbReference type="ARBA" id="ARBA00022723"/>
    </source>
</evidence>
<dbReference type="Pfam" id="PF00246">
    <property type="entry name" value="Peptidase_M14"/>
    <property type="match status" value="1"/>
</dbReference>
<evidence type="ECO:0000256" key="4">
    <source>
        <dbReference type="ARBA" id="ARBA00022525"/>
    </source>
</evidence>
<dbReference type="SUPFAM" id="SSF53187">
    <property type="entry name" value="Zn-dependent exopeptidases"/>
    <property type="match status" value="1"/>
</dbReference>
<dbReference type="OrthoDB" id="3626597at2759"/>
<dbReference type="GO" id="GO:0005615">
    <property type="term" value="C:extracellular space"/>
    <property type="evidence" value="ECO:0007669"/>
    <property type="project" value="TreeGrafter"/>
</dbReference>
<proteinExistence type="inferred from homology"/>
<comment type="function">
    <text evidence="12">Involved in the digestion of the blood meal.</text>
</comment>
<keyword evidence="7" id="KW-0479">Metal-binding</keyword>
<accession>A0A226F3N9</accession>
<evidence type="ECO:0000313" key="15">
    <source>
        <dbReference type="EMBL" id="OXA64034.1"/>
    </source>
</evidence>
<reference evidence="15 16" key="1">
    <citation type="submission" date="2015-12" db="EMBL/GenBank/DDBJ databases">
        <title>The genome of Folsomia candida.</title>
        <authorList>
            <person name="Faddeeva A."/>
            <person name="Derks M.F."/>
            <person name="Anvar Y."/>
            <person name="Smit S."/>
            <person name="Van Straalen N."/>
            <person name="Roelofs D."/>
        </authorList>
    </citation>
    <scope>NUCLEOTIDE SEQUENCE [LARGE SCALE GENOMIC DNA]</scope>
    <source>
        <strain evidence="15 16">VU population</strain>
        <tissue evidence="15">Whole body</tissue>
    </source>
</reference>
<keyword evidence="9" id="KW-0862">Zinc</keyword>
<dbReference type="FunFam" id="3.40.630.10:FF:000040">
    <property type="entry name" value="zinc carboxypeptidase"/>
    <property type="match status" value="1"/>
</dbReference>
<evidence type="ECO:0000256" key="6">
    <source>
        <dbReference type="ARBA" id="ARBA00022670"/>
    </source>
</evidence>